<name>A0ABP8EEE3_9FLAO</name>
<feature type="DNA-binding region" description="H-T-H motif" evidence="2">
    <location>
        <begin position="73"/>
        <end position="92"/>
    </location>
</feature>
<evidence type="ECO:0000259" key="3">
    <source>
        <dbReference type="PROSITE" id="PS50977"/>
    </source>
</evidence>
<dbReference type="PROSITE" id="PS50977">
    <property type="entry name" value="HTH_TETR_2"/>
    <property type="match status" value="1"/>
</dbReference>
<reference evidence="5" key="1">
    <citation type="journal article" date="2019" name="Int. J. Syst. Evol. Microbiol.">
        <title>The Global Catalogue of Microorganisms (GCM) 10K type strain sequencing project: providing services to taxonomists for standard genome sequencing and annotation.</title>
        <authorList>
            <consortium name="The Broad Institute Genomics Platform"/>
            <consortium name="The Broad Institute Genome Sequencing Center for Infectious Disease"/>
            <person name="Wu L."/>
            <person name="Ma J."/>
        </authorList>
    </citation>
    <scope>NUCLEOTIDE SEQUENCE [LARGE SCALE GENOMIC DNA]</scope>
    <source>
        <strain evidence="5">JCM 17452</strain>
    </source>
</reference>
<feature type="domain" description="HTH tetR-type" evidence="3">
    <location>
        <begin position="50"/>
        <end position="110"/>
    </location>
</feature>
<evidence type="ECO:0000313" key="4">
    <source>
        <dbReference type="EMBL" id="GAA4270623.1"/>
    </source>
</evidence>
<keyword evidence="5" id="KW-1185">Reference proteome</keyword>
<evidence type="ECO:0000256" key="2">
    <source>
        <dbReference type="PROSITE-ProRule" id="PRU00335"/>
    </source>
</evidence>
<protein>
    <submittedName>
        <fullName evidence="4">TetR/AcrR family transcriptional regulator</fullName>
    </submittedName>
</protein>
<evidence type="ECO:0000313" key="5">
    <source>
        <dbReference type="Proteomes" id="UP001500027"/>
    </source>
</evidence>
<proteinExistence type="predicted"/>
<gene>
    <name evidence="4" type="ORF">GCM10022257_27240</name>
</gene>
<accession>A0ABP8EEE3</accession>
<evidence type="ECO:0000256" key="1">
    <source>
        <dbReference type="ARBA" id="ARBA00023125"/>
    </source>
</evidence>
<dbReference type="Proteomes" id="UP001500027">
    <property type="component" value="Unassembled WGS sequence"/>
</dbReference>
<comment type="caution">
    <text evidence="4">The sequence shown here is derived from an EMBL/GenBank/DDBJ whole genome shotgun (WGS) entry which is preliminary data.</text>
</comment>
<dbReference type="EMBL" id="BAABAV010000003">
    <property type="protein sequence ID" value="GAA4270623.1"/>
    <property type="molecule type" value="Genomic_DNA"/>
</dbReference>
<keyword evidence="1 2" id="KW-0238">DNA-binding</keyword>
<sequence>MLFTKSIVLFTDVIVLLLYLQSNLLFMDSLLSNLKIAVPEKIYVKDPESSDLGKRIIEHSIVIIDEIGFDSFTFKKLGSLIGSNESSVYRYFESKHKLLLYLSSWYWAWIEYQLVFETHSLNPSNKLEKAIEIVTRTIKKDSKYSHINEVVLNRIMINENSKSFLTKEVDKENKEGYFIVYKRIVHRIRDMIIDVNSKYKFPSSLASTILEGGLHQHFLKDHFSSITDCKPGVTPTHFYTNLVLNTLKS</sequence>
<dbReference type="InterPro" id="IPR001647">
    <property type="entry name" value="HTH_TetR"/>
</dbReference>
<organism evidence="4 5">
    <name type="scientific">Hyunsoonleella aestuarii</name>
    <dbReference type="NCBI Taxonomy" id="912802"/>
    <lineage>
        <taxon>Bacteria</taxon>
        <taxon>Pseudomonadati</taxon>
        <taxon>Bacteroidota</taxon>
        <taxon>Flavobacteriia</taxon>
        <taxon>Flavobacteriales</taxon>
        <taxon>Flavobacteriaceae</taxon>
    </lineage>
</organism>
<dbReference type="SUPFAM" id="SSF46689">
    <property type="entry name" value="Homeodomain-like"/>
    <property type="match status" value="1"/>
</dbReference>
<dbReference type="Gene3D" id="1.10.357.10">
    <property type="entry name" value="Tetracycline Repressor, domain 2"/>
    <property type="match status" value="1"/>
</dbReference>
<dbReference type="Pfam" id="PF00440">
    <property type="entry name" value="TetR_N"/>
    <property type="match status" value="1"/>
</dbReference>
<dbReference type="InterPro" id="IPR009057">
    <property type="entry name" value="Homeodomain-like_sf"/>
</dbReference>